<organism evidence="2 3">
    <name type="scientific">Oryctes borbonicus</name>
    <dbReference type="NCBI Taxonomy" id="1629725"/>
    <lineage>
        <taxon>Eukaryota</taxon>
        <taxon>Metazoa</taxon>
        <taxon>Ecdysozoa</taxon>
        <taxon>Arthropoda</taxon>
        <taxon>Hexapoda</taxon>
        <taxon>Insecta</taxon>
        <taxon>Pterygota</taxon>
        <taxon>Neoptera</taxon>
        <taxon>Endopterygota</taxon>
        <taxon>Coleoptera</taxon>
        <taxon>Polyphaga</taxon>
        <taxon>Scarabaeiformia</taxon>
        <taxon>Scarabaeidae</taxon>
        <taxon>Dynastinae</taxon>
        <taxon>Oryctes</taxon>
    </lineage>
</organism>
<feature type="region of interest" description="Disordered" evidence="1">
    <location>
        <begin position="241"/>
        <end position="381"/>
    </location>
</feature>
<dbReference type="Proteomes" id="UP000051574">
    <property type="component" value="Unassembled WGS sequence"/>
</dbReference>
<feature type="compositionally biased region" description="Basic and acidic residues" evidence="1">
    <location>
        <begin position="355"/>
        <end position="372"/>
    </location>
</feature>
<feature type="region of interest" description="Disordered" evidence="1">
    <location>
        <begin position="1"/>
        <end position="86"/>
    </location>
</feature>
<feature type="compositionally biased region" description="Low complexity" evidence="1">
    <location>
        <begin position="344"/>
        <end position="354"/>
    </location>
</feature>
<gene>
    <name evidence="2" type="ORF">AMK59_4052</name>
</gene>
<feature type="compositionally biased region" description="Basic residues" evidence="1">
    <location>
        <begin position="45"/>
        <end position="66"/>
    </location>
</feature>
<feature type="region of interest" description="Disordered" evidence="1">
    <location>
        <begin position="107"/>
        <end position="219"/>
    </location>
</feature>
<feature type="compositionally biased region" description="Low complexity" evidence="1">
    <location>
        <begin position="204"/>
        <end position="219"/>
    </location>
</feature>
<feature type="compositionally biased region" description="Low complexity" evidence="1">
    <location>
        <begin position="107"/>
        <end position="125"/>
    </location>
</feature>
<keyword evidence="3" id="KW-1185">Reference proteome</keyword>
<proteinExistence type="predicted"/>
<reference evidence="2 3" key="1">
    <citation type="submission" date="2015-09" db="EMBL/GenBank/DDBJ databases">
        <title>Draft genome of the scarab beetle Oryctes borbonicus.</title>
        <authorList>
            <person name="Meyer J.M."/>
            <person name="Markov G.V."/>
            <person name="Baskaran P."/>
            <person name="Herrmann M."/>
            <person name="Sommer R.J."/>
            <person name="Roedelsperger C."/>
        </authorList>
    </citation>
    <scope>NUCLEOTIDE SEQUENCE [LARGE SCALE GENOMIC DNA]</scope>
    <source>
        <strain evidence="2">OB123</strain>
        <tissue evidence="2">Whole animal</tissue>
    </source>
</reference>
<name>A0A0T6B613_9SCAR</name>
<feature type="compositionally biased region" description="Polar residues" evidence="1">
    <location>
        <begin position="7"/>
        <end position="16"/>
    </location>
</feature>
<evidence type="ECO:0000313" key="2">
    <source>
        <dbReference type="EMBL" id="KRT82557.1"/>
    </source>
</evidence>
<feature type="non-terminal residue" evidence="2">
    <location>
        <position position="381"/>
    </location>
</feature>
<sequence length="381" mass="41553">MDEDSFGQHSVHSSKLSLEEKNIADSDFDLDVGVKNTSAPLNHSGARHKASVKPQRRYGAPRKKRLSGSVLPTTPEVNEDTAVRSITPEVSSTKEIVTELYISSTNIANTPSSSSISMSKSNRTTLTEKQLKCSSLPPGLAAPGSDSSKLNRSRSNAGTKYQDEFGALGEEDEAKDNKKTDSFLGRIFPRRSGKKRKSKEEKTISTSSTTLSSSTSVITTNTNTSKQAEIIESSVKEFIHSERKSESFAVKPIPVPRSGPASRQRIQPNDIPASPELSTRFDDNVLKSSPEKSHPASPLQIELENLFQQRMASLSTSPKSPLLKTPPVSPKLQRSPLVSPPKSPLSYPKVPSKSHLIEKISSKHAKNEEVRNKVIITGLSR</sequence>
<comment type="caution">
    <text evidence="2">The sequence shown here is derived from an EMBL/GenBank/DDBJ whole genome shotgun (WGS) entry which is preliminary data.</text>
</comment>
<accession>A0A0T6B613</accession>
<feature type="compositionally biased region" description="Basic and acidic residues" evidence="1">
    <location>
        <begin position="279"/>
        <end position="294"/>
    </location>
</feature>
<feature type="compositionally biased region" description="Low complexity" evidence="1">
    <location>
        <begin position="313"/>
        <end position="337"/>
    </location>
</feature>
<dbReference type="AlphaFoldDB" id="A0A0T6B613"/>
<dbReference type="EMBL" id="LJIG01009699">
    <property type="protein sequence ID" value="KRT82557.1"/>
    <property type="molecule type" value="Genomic_DNA"/>
</dbReference>
<feature type="compositionally biased region" description="Basic residues" evidence="1">
    <location>
        <begin position="188"/>
        <end position="197"/>
    </location>
</feature>
<evidence type="ECO:0000313" key="3">
    <source>
        <dbReference type="Proteomes" id="UP000051574"/>
    </source>
</evidence>
<evidence type="ECO:0000256" key="1">
    <source>
        <dbReference type="SAM" id="MobiDB-lite"/>
    </source>
</evidence>
<dbReference type="OrthoDB" id="6621371at2759"/>
<protein>
    <submittedName>
        <fullName evidence="2">Uncharacterized protein</fullName>
    </submittedName>
</protein>
<feature type="compositionally biased region" description="Polar residues" evidence="1">
    <location>
        <begin position="145"/>
        <end position="159"/>
    </location>
</feature>